<dbReference type="InterPro" id="IPR006045">
    <property type="entry name" value="Cupin_1"/>
</dbReference>
<dbReference type="Gene3D" id="2.60.120.10">
    <property type="entry name" value="Jelly Rolls"/>
    <property type="match status" value="1"/>
</dbReference>
<sequence length="182" mass="19848">MPSTTAPAALSTLRVSKHLVPSHGLLPNSSILDKPLLIYHSVFAKPSAPAIESHLTSVGVVMPHWRYTMYATSHFHSNTHEVLCVFSGRATLCFGGEDNPGRVEPVVQAGDVIVLPAGMAHRLLDDTSIGSRFEMVGSYPKGCDWDMCYGRQGEERQVDGITSVPWFDRDPIYGDQGPVLDV</sequence>
<dbReference type="Proteomes" id="UP001430848">
    <property type="component" value="Unassembled WGS sequence"/>
</dbReference>
<dbReference type="PANTHER" id="PTHR36448:SF3">
    <property type="entry name" value="CUPIN TYPE-2 DOMAIN-CONTAINING PROTEIN"/>
    <property type="match status" value="1"/>
</dbReference>
<dbReference type="EMBL" id="JAKNSF020000117">
    <property type="protein sequence ID" value="KAK7714519.1"/>
    <property type="molecule type" value="Genomic_DNA"/>
</dbReference>
<organism evidence="2 3">
    <name type="scientific">Diaporthe eres</name>
    <name type="common">Phomopsis oblonga</name>
    <dbReference type="NCBI Taxonomy" id="83184"/>
    <lineage>
        <taxon>Eukaryota</taxon>
        <taxon>Fungi</taxon>
        <taxon>Dikarya</taxon>
        <taxon>Ascomycota</taxon>
        <taxon>Pezizomycotina</taxon>
        <taxon>Sordariomycetes</taxon>
        <taxon>Sordariomycetidae</taxon>
        <taxon>Diaporthales</taxon>
        <taxon>Diaporthaceae</taxon>
        <taxon>Diaporthe</taxon>
        <taxon>Diaporthe eres species complex</taxon>
    </lineage>
</organism>
<dbReference type="SUPFAM" id="SSF51182">
    <property type="entry name" value="RmlC-like cupins"/>
    <property type="match status" value="1"/>
</dbReference>
<accession>A0ABR1NTA4</accession>
<name>A0ABR1NTA4_DIAER</name>
<reference evidence="2 3" key="1">
    <citation type="submission" date="2024-02" db="EMBL/GenBank/DDBJ databases">
        <title>De novo assembly and annotation of 12 fungi associated with fruit tree decline syndrome in Ontario, Canada.</title>
        <authorList>
            <person name="Sulman M."/>
            <person name="Ellouze W."/>
            <person name="Ilyukhin E."/>
        </authorList>
    </citation>
    <scope>NUCLEOTIDE SEQUENCE [LARGE SCALE GENOMIC DNA]</scope>
    <source>
        <strain evidence="2 3">M169</strain>
    </source>
</reference>
<proteinExistence type="predicted"/>
<protein>
    <recommendedName>
        <fullName evidence="1">Cupin type-1 domain-containing protein</fullName>
    </recommendedName>
</protein>
<evidence type="ECO:0000259" key="1">
    <source>
        <dbReference type="Pfam" id="PF00190"/>
    </source>
</evidence>
<dbReference type="InterPro" id="IPR014500">
    <property type="entry name" value="UCP019307_cupin"/>
</dbReference>
<evidence type="ECO:0000313" key="3">
    <source>
        <dbReference type="Proteomes" id="UP001430848"/>
    </source>
</evidence>
<dbReference type="InterPro" id="IPR011051">
    <property type="entry name" value="RmlC_Cupin_sf"/>
</dbReference>
<feature type="domain" description="Cupin type-1" evidence="1">
    <location>
        <begin position="74"/>
        <end position="121"/>
    </location>
</feature>
<keyword evidence="3" id="KW-1185">Reference proteome</keyword>
<dbReference type="PIRSF" id="PIRSF019307">
    <property type="entry name" value="UCP019307"/>
    <property type="match status" value="1"/>
</dbReference>
<evidence type="ECO:0000313" key="2">
    <source>
        <dbReference type="EMBL" id="KAK7714519.1"/>
    </source>
</evidence>
<dbReference type="CDD" id="cd02219">
    <property type="entry name" value="cupin_YjlB-like"/>
    <property type="match status" value="1"/>
</dbReference>
<dbReference type="InterPro" id="IPR047121">
    <property type="entry name" value="YjiB-like"/>
</dbReference>
<dbReference type="InterPro" id="IPR014710">
    <property type="entry name" value="RmlC-like_jellyroll"/>
</dbReference>
<comment type="caution">
    <text evidence="2">The sequence shown here is derived from an EMBL/GenBank/DDBJ whole genome shotgun (WGS) entry which is preliminary data.</text>
</comment>
<gene>
    <name evidence="2" type="ORF">SLS63_011772</name>
</gene>
<dbReference type="PANTHER" id="PTHR36448">
    <property type="entry name" value="BLR7373 PROTEIN"/>
    <property type="match status" value="1"/>
</dbReference>
<dbReference type="Pfam" id="PF00190">
    <property type="entry name" value="Cupin_1"/>
    <property type="match status" value="1"/>
</dbReference>